<evidence type="ECO:0000313" key="4">
    <source>
        <dbReference type="Proteomes" id="UP000307507"/>
    </source>
</evidence>
<feature type="transmembrane region" description="Helical" evidence="1">
    <location>
        <begin position="45"/>
        <end position="66"/>
    </location>
</feature>
<dbReference type="Pfam" id="PF03703">
    <property type="entry name" value="bPH_2"/>
    <property type="match status" value="3"/>
</dbReference>
<feature type="domain" description="YdbS-like PH" evidence="2">
    <location>
        <begin position="407"/>
        <end position="471"/>
    </location>
</feature>
<organism evidence="3 4">
    <name type="scientific">Flavobacterium supellecticarium</name>
    <dbReference type="NCBI Taxonomy" id="2565924"/>
    <lineage>
        <taxon>Bacteria</taxon>
        <taxon>Pseudomonadati</taxon>
        <taxon>Bacteroidota</taxon>
        <taxon>Flavobacteriia</taxon>
        <taxon>Flavobacteriales</taxon>
        <taxon>Flavobacteriaceae</taxon>
        <taxon>Flavobacterium</taxon>
    </lineage>
</organism>
<keyword evidence="1" id="KW-1133">Transmembrane helix</keyword>
<dbReference type="InterPro" id="IPR014529">
    <property type="entry name" value="UCP026631"/>
</dbReference>
<gene>
    <name evidence="3" type="ORF">E6C50_03295</name>
</gene>
<feature type="transmembrane region" description="Helical" evidence="1">
    <location>
        <begin position="226"/>
        <end position="248"/>
    </location>
</feature>
<proteinExistence type="predicted"/>
<dbReference type="AlphaFoldDB" id="A0A4S4A456"/>
<feature type="domain" description="YdbS-like PH" evidence="2">
    <location>
        <begin position="68"/>
        <end position="145"/>
    </location>
</feature>
<name>A0A4S4A456_9FLAO</name>
<comment type="caution">
    <text evidence="3">The sequence shown here is derived from an EMBL/GenBank/DDBJ whole genome shotgun (WGS) entry which is preliminary data.</text>
</comment>
<dbReference type="Proteomes" id="UP000307507">
    <property type="component" value="Unassembled WGS sequence"/>
</dbReference>
<dbReference type="InterPro" id="IPR005182">
    <property type="entry name" value="YdbS-like_PH"/>
</dbReference>
<dbReference type="RefSeq" id="WP_136401764.1">
    <property type="nucleotide sequence ID" value="NZ_SSNZ01000001.1"/>
</dbReference>
<dbReference type="PANTHER" id="PTHR34473:SF2">
    <property type="entry name" value="UPF0699 TRANSMEMBRANE PROTEIN YDBT"/>
    <property type="match status" value="1"/>
</dbReference>
<feature type="domain" description="YdbS-like PH" evidence="2">
    <location>
        <begin position="254"/>
        <end position="336"/>
    </location>
</feature>
<dbReference type="PIRSF" id="PIRSF026631">
    <property type="entry name" value="UCP026631"/>
    <property type="match status" value="1"/>
</dbReference>
<feature type="transmembrane region" description="Helical" evidence="1">
    <location>
        <begin position="177"/>
        <end position="201"/>
    </location>
</feature>
<evidence type="ECO:0000256" key="1">
    <source>
        <dbReference type="SAM" id="Phobius"/>
    </source>
</evidence>
<evidence type="ECO:0000313" key="3">
    <source>
        <dbReference type="EMBL" id="THF53241.1"/>
    </source>
</evidence>
<dbReference type="PANTHER" id="PTHR34473">
    <property type="entry name" value="UPF0699 TRANSMEMBRANE PROTEIN YDBS"/>
    <property type="match status" value="1"/>
</dbReference>
<evidence type="ECO:0000259" key="2">
    <source>
        <dbReference type="Pfam" id="PF03703"/>
    </source>
</evidence>
<keyword evidence="1" id="KW-0472">Membrane</keyword>
<feature type="transmembrane region" description="Helical" evidence="1">
    <location>
        <begin position="358"/>
        <end position="378"/>
    </location>
</feature>
<accession>A0A4S4A456</accession>
<protein>
    <recommendedName>
        <fullName evidence="2">YdbS-like PH domain-containing protein</fullName>
    </recommendedName>
</protein>
<dbReference type="OrthoDB" id="1049931at2"/>
<feature type="transmembrane region" description="Helical" evidence="1">
    <location>
        <begin position="384"/>
        <end position="406"/>
    </location>
</feature>
<reference evidence="3 4" key="1">
    <citation type="submission" date="2019-04" db="EMBL/GenBank/DDBJ databases">
        <title>Flavobacterium sp. nov. isolated from construction timber.</title>
        <authorList>
            <person name="Lin S.-Y."/>
            <person name="Chang C.-T."/>
            <person name="Young C.-C."/>
        </authorList>
    </citation>
    <scope>NUCLEOTIDE SEQUENCE [LARGE SCALE GENOMIC DNA]</scope>
    <source>
        <strain evidence="3 4">CC-CTC003</strain>
    </source>
</reference>
<sequence>MMNFNEPQRQSLVGILVMFTDTFQRIVRGLWPILVIWLFKFNELNKALVVSGIVGLFVFVAIVAYLQYRNFTFYIDDKNEEFIIHKGVLNKTRIAIKLQKIQQVTINQSFIQKLIGVYALDVDTAGTQKKEAVVRAVSHQLAQALKMRLLEGEKNNESETIDTEQTKPFIKISFSSLFKIGITSNYLRSFALLIAFFGTIYENVQSYMRANEIDGEKFDTYIDKGLAMYSITIFILILLGILLLLNLGRTIIKYFDFKITRQHQSLLLSYGLLNTKNTIIRPEKVQIVSTSRNYLQKKMDTLTLKIRQASGNADQEENDKQAITIPGCSEAERDRIMALLFHKIPEQGVALVPNIRRLLVGIILYLFVPLVILFLLYTYTVLPIAEYLIFVPLYIVFTGLLLYFGFRNNRLFVTDEFIICRKGVWDIEHQIIEPHKIQAIRTSQLFWHKNADIGSITLYTAGGTISFHLGDFSKIKELVNVWLYQVETTPKGWM</sequence>
<keyword evidence="1" id="KW-0812">Transmembrane</keyword>
<dbReference type="EMBL" id="SSNZ01000001">
    <property type="protein sequence ID" value="THF53241.1"/>
    <property type="molecule type" value="Genomic_DNA"/>
</dbReference>
<keyword evidence="4" id="KW-1185">Reference proteome</keyword>